<dbReference type="EMBL" id="JACXIZ010000032">
    <property type="protein sequence ID" value="MBD2847062.1"/>
    <property type="molecule type" value="Genomic_DNA"/>
</dbReference>
<protein>
    <submittedName>
        <fullName evidence="1">Uncharacterized protein</fullName>
    </submittedName>
</protein>
<evidence type="ECO:0000313" key="1">
    <source>
        <dbReference type="EMBL" id="MBD2847062.1"/>
    </source>
</evidence>
<sequence>MSKPIFDFAELELRDDYYIVHLLDDVRMGRLNEEEESGDTWLSQAIRDDRVIEAHFFNAQRELYLARDGEQLVLYAPMEHSGLDSESVERKYKLDRHFKKTASPYKTLVVREYLDYKDNLAFVAKTVLYGLEEGMAE</sequence>
<accession>A0A927BUH5</accession>
<evidence type="ECO:0000313" key="2">
    <source>
        <dbReference type="Proteomes" id="UP000621560"/>
    </source>
</evidence>
<dbReference type="AlphaFoldDB" id="A0A927BUH5"/>
<dbReference type="Proteomes" id="UP000621560">
    <property type="component" value="Unassembled WGS sequence"/>
</dbReference>
<gene>
    <name evidence="1" type="ORF">IDH44_17835</name>
</gene>
<proteinExistence type="predicted"/>
<organism evidence="1 2">
    <name type="scientific">Paenibacillus sabuli</name>
    <dbReference type="NCBI Taxonomy" id="2772509"/>
    <lineage>
        <taxon>Bacteria</taxon>
        <taxon>Bacillati</taxon>
        <taxon>Bacillota</taxon>
        <taxon>Bacilli</taxon>
        <taxon>Bacillales</taxon>
        <taxon>Paenibacillaceae</taxon>
        <taxon>Paenibacillus</taxon>
    </lineage>
</organism>
<keyword evidence="2" id="KW-1185">Reference proteome</keyword>
<name>A0A927BUH5_9BACL</name>
<reference evidence="1" key="1">
    <citation type="submission" date="2020-09" db="EMBL/GenBank/DDBJ databases">
        <title>A novel bacterium of genus Paenibacillus, isolated from South China Sea.</title>
        <authorList>
            <person name="Huang H."/>
            <person name="Mo K."/>
            <person name="Hu Y."/>
        </authorList>
    </citation>
    <scope>NUCLEOTIDE SEQUENCE</scope>
    <source>
        <strain evidence="1">IB182496</strain>
    </source>
</reference>
<comment type="caution">
    <text evidence="1">The sequence shown here is derived from an EMBL/GenBank/DDBJ whole genome shotgun (WGS) entry which is preliminary data.</text>
</comment>
<dbReference type="RefSeq" id="WP_190920040.1">
    <property type="nucleotide sequence ID" value="NZ_JACXIZ010000032.1"/>
</dbReference>